<organism evidence="1 2">
    <name type="scientific">Leptospira ryugenii</name>
    <dbReference type="NCBI Taxonomy" id="1917863"/>
    <lineage>
        <taxon>Bacteria</taxon>
        <taxon>Pseudomonadati</taxon>
        <taxon>Spirochaetota</taxon>
        <taxon>Spirochaetia</taxon>
        <taxon>Leptospirales</taxon>
        <taxon>Leptospiraceae</taxon>
        <taxon>Leptospira</taxon>
    </lineage>
</organism>
<dbReference type="OrthoDB" id="324832at2"/>
<reference evidence="1 2" key="1">
    <citation type="submission" date="2018-02" db="EMBL/GenBank/DDBJ databases">
        <title>Novel Leptospira species isolated from soil and water in Japan.</title>
        <authorList>
            <person name="Nakao R."/>
            <person name="Masuzawa T."/>
        </authorList>
    </citation>
    <scope>NUCLEOTIDE SEQUENCE [LARGE SCALE GENOMIC DNA]</scope>
    <source>
        <strain evidence="1 2">YH101</strain>
    </source>
</reference>
<dbReference type="SUPFAM" id="SSF159594">
    <property type="entry name" value="XCC0632-like"/>
    <property type="match status" value="1"/>
</dbReference>
<dbReference type="RefSeq" id="WP_108976508.1">
    <property type="nucleotide sequence ID" value="NZ_BFBB01000005.1"/>
</dbReference>
<name>A0A2P2E128_9LEPT</name>
<comment type="caution">
    <text evidence="1">The sequence shown here is derived from an EMBL/GenBank/DDBJ whole genome shotgun (WGS) entry which is preliminary data.</text>
</comment>
<dbReference type="AlphaFoldDB" id="A0A2P2E128"/>
<sequence>MKSLIFSLFFGLLAFVIACGSVSKTYPEKKFYLIELDKLNSDEIPPKGTAFKIRRLSLSQKFEGKEFVYRRDNVNFESDFYHTFFISPSANLREEIAKGLLDQKIFEFDANQNARWEPTHFIEVSVSDLYGDFRNEPKAILNLEAFVYTETGLNVTLLLKKNYQKSISINKKEASDLVVGWNRALSEILKEMQQDLKGKIQK</sequence>
<protein>
    <recommendedName>
        <fullName evidence="3">Lipoprotein</fullName>
    </recommendedName>
</protein>
<dbReference type="PROSITE" id="PS51257">
    <property type="entry name" value="PROKAR_LIPOPROTEIN"/>
    <property type="match status" value="1"/>
</dbReference>
<evidence type="ECO:0008006" key="3">
    <source>
        <dbReference type="Google" id="ProtNLM"/>
    </source>
</evidence>
<dbReference type="Gene3D" id="3.40.50.10610">
    <property type="entry name" value="ABC-type transport auxiliary lipoprotein component"/>
    <property type="match status" value="1"/>
</dbReference>
<proteinExistence type="predicted"/>
<dbReference type="Proteomes" id="UP000245133">
    <property type="component" value="Unassembled WGS sequence"/>
</dbReference>
<dbReference type="NCBIfam" id="NF047772">
    <property type="entry name" value="LBF0736_ABC_LP"/>
    <property type="match status" value="1"/>
</dbReference>
<accession>A0A2P2E128</accession>
<gene>
    <name evidence="1" type="ORF">LPTSP4_21230</name>
</gene>
<keyword evidence="2" id="KW-1185">Reference proteome</keyword>
<dbReference type="EMBL" id="BFBB01000005">
    <property type="protein sequence ID" value="GBF50597.1"/>
    <property type="molecule type" value="Genomic_DNA"/>
</dbReference>
<evidence type="ECO:0000313" key="1">
    <source>
        <dbReference type="EMBL" id="GBF50597.1"/>
    </source>
</evidence>
<evidence type="ECO:0000313" key="2">
    <source>
        <dbReference type="Proteomes" id="UP000245133"/>
    </source>
</evidence>